<organism evidence="1 2">
    <name type="scientific">Herbaspirillum frisingense</name>
    <dbReference type="NCBI Taxonomy" id="92645"/>
    <lineage>
        <taxon>Bacteria</taxon>
        <taxon>Pseudomonadati</taxon>
        <taxon>Pseudomonadota</taxon>
        <taxon>Betaproteobacteria</taxon>
        <taxon>Burkholderiales</taxon>
        <taxon>Oxalobacteraceae</taxon>
        <taxon>Herbaspirillum</taxon>
    </lineage>
</organism>
<comment type="caution">
    <text evidence="1">The sequence shown here is derived from an EMBL/GenBank/DDBJ whole genome shotgun (WGS) entry which is preliminary data.</text>
</comment>
<sequence>MQAPQIWNYHPATLALLRTSEPCFADADPEVPENWLYPGCTTTVEPGPDINGKLQTFDLASESWVYKDLPSGTPAETPAVGDSSPEELVASVQTKRDQLLQIAALRIAPLADAKDLGEATPDEDAALTAWKQYRVALNRVTKQETYPQTVVWPDPPEA</sequence>
<evidence type="ECO:0000313" key="2">
    <source>
        <dbReference type="Proteomes" id="UP000462435"/>
    </source>
</evidence>
<dbReference type="InterPro" id="IPR003458">
    <property type="entry name" value="Phage_T4_Gp38_tail_assem"/>
</dbReference>
<dbReference type="AlphaFoldDB" id="A0A7V8FU35"/>
<proteinExistence type="predicted"/>
<reference evidence="2" key="1">
    <citation type="journal article" date="2020" name="MBio">
        <title>Horizontal gene transfer to a defensive symbiont with a reduced genome amongst a multipartite beetle microbiome.</title>
        <authorList>
            <person name="Waterworth S.C."/>
            <person name="Florez L.V."/>
            <person name="Rees E.R."/>
            <person name="Hertweck C."/>
            <person name="Kaltenpoth M."/>
            <person name="Kwan J.C."/>
        </authorList>
    </citation>
    <scope>NUCLEOTIDE SEQUENCE [LARGE SCALE GENOMIC DNA]</scope>
</reference>
<gene>
    <name evidence="1" type="ORF">GAK35_03550</name>
</gene>
<evidence type="ECO:0008006" key="3">
    <source>
        <dbReference type="Google" id="ProtNLM"/>
    </source>
</evidence>
<dbReference type="Pfam" id="PF02413">
    <property type="entry name" value="Caudo_TAP"/>
    <property type="match status" value="1"/>
</dbReference>
<dbReference type="Proteomes" id="UP000462435">
    <property type="component" value="Unassembled WGS sequence"/>
</dbReference>
<evidence type="ECO:0000313" key="1">
    <source>
        <dbReference type="EMBL" id="KAF1040296.1"/>
    </source>
</evidence>
<accession>A0A7V8FU35</accession>
<protein>
    <recommendedName>
        <fullName evidence="3">Tail fiber assembly protein</fullName>
    </recommendedName>
</protein>
<name>A0A7V8FU35_9BURK</name>
<dbReference type="EMBL" id="WNDX01000141">
    <property type="protein sequence ID" value="KAF1040296.1"/>
    <property type="molecule type" value="Genomic_DNA"/>
</dbReference>